<gene>
    <name evidence="1" type="ORF">SCUD_LOCUS22712</name>
</gene>
<reference evidence="3" key="1">
    <citation type="submission" date="2016-06" db="UniProtKB">
        <authorList>
            <consortium name="WormBaseParasite"/>
        </authorList>
    </citation>
    <scope>IDENTIFICATION</scope>
</reference>
<accession>A0A183L5U5</accession>
<dbReference type="AlphaFoldDB" id="A0A183L5U5"/>
<protein>
    <submittedName>
        <fullName evidence="1 3">Uncharacterized protein</fullName>
    </submittedName>
</protein>
<evidence type="ECO:0000313" key="3">
    <source>
        <dbReference type="WBParaSite" id="SCUD_0002271501-mRNA-1"/>
    </source>
</evidence>
<evidence type="ECO:0000313" key="1">
    <source>
        <dbReference type="EMBL" id="VDP79914.1"/>
    </source>
</evidence>
<dbReference type="WBParaSite" id="SCUD_0002271501-mRNA-1">
    <property type="protein sequence ID" value="SCUD_0002271501-mRNA-1"/>
    <property type="gene ID" value="SCUD_0002271501"/>
</dbReference>
<proteinExistence type="predicted"/>
<organism evidence="3">
    <name type="scientific">Schistosoma curassoni</name>
    <dbReference type="NCBI Taxonomy" id="6186"/>
    <lineage>
        <taxon>Eukaryota</taxon>
        <taxon>Metazoa</taxon>
        <taxon>Spiralia</taxon>
        <taxon>Lophotrochozoa</taxon>
        <taxon>Platyhelminthes</taxon>
        <taxon>Trematoda</taxon>
        <taxon>Digenea</taxon>
        <taxon>Strigeidida</taxon>
        <taxon>Schistosomatoidea</taxon>
        <taxon>Schistosomatidae</taxon>
        <taxon>Schistosoma</taxon>
    </lineage>
</organism>
<dbReference type="EMBL" id="UZAK01050421">
    <property type="protein sequence ID" value="VDP79914.1"/>
    <property type="molecule type" value="Genomic_DNA"/>
</dbReference>
<evidence type="ECO:0000313" key="2">
    <source>
        <dbReference type="Proteomes" id="UP000279833"/>
    </source>
</evidence>
<sequence>MPYCDIGVKFHWNDDILMGKHTYHSSSSSSSSS</sequence>
<dbReference type="Proteomes" id="UP000279833">
    <property type="component" value="Unassembled WGS sequence"/>
</dbReference>
<reference evidence="1 2" key="2">
    <citation type="submission" date="2018-11" db="EMBL/GenBank/DDBJ databases">
        <authorList>
            <consortium name="Pathogen Informatics"/>
        </authorList>
    </citation>
    <scope>NUCLEOTIDE SEQUENCE [LARGE SCALE GENOMIC DNA]</scope>
    <source>
        <strain evidence="1">Dakar</strain>
        <strain evidence="2">Dakar, Senegal</strain>
    </source>
</reference>
<keyword evidence="2" id="KW-1185">Reference proteome</keyword>
<name>A0A183L5U5_9TREM</name>